<name>A0A5D6VUB6_9FIRM</name>
<dbReference type="Proteomes" id="UP000323646">
    <property type="component" value="Unassembled WGS sequence"/>
</dbReference>
<dbReference type="AlphaFoldDB" id="A0A5D6VUB6"/>
<dbReference type="EMBL" id="VTOY01000026">
    <property type="protein sequence ID" value="TYZ19266.1"/>
    <property type="molecule type" value="Genomic_DNA"/>
</dbReference>
<keyword evidence="1" id="KW-0812">Transmembrane</keyword>
<comment type="caution">
    <text evidence="2">The sequence shown here is derived from an EMBL/GenBank/DDBJ whole genome shotgun (WGS) entry which is preliminary data.</text>
</comment>
<keyword evidence="3" id="KW-1185">Reference proteome</keyword>
<protein>
    <submittedName>
        <fullName evidence="2">Uncharacterized protein</fullName>
    </submittedName>
</protein>
<keyword evidence="1" id="KW-0472">Membrane</keyword>
<evidence type="ECO:0000313" key="3">
    <source>
        <dbReference type="Proteomes" id="UP000323646"/>
    </source>
</evidence>
<accession>A0A5D6VUB6</accession>
<dbReference type="OrthoDB" id="9825353at2"/>
<keyword evidence="1" id="KW-1133">Transmembrane helix</keyword>
<feature type="transmembrane region" description="Helical" evidence="1">
    <location>
        <begin position="127"/>
        <end position="150"/>
    </location>
</feature>
<organism evidence="2 3">
    <name type="scientific">Selenomonas ruminis</name>
    <dbReference type="NCBI Taxonomy" id="2593411"/>
    <lineage>
        <taxon>Bacteria</taxon>
        <taxon>Bacillati</taxon>
        <taxon>Bacillota</taxon>
        <taxon>Negativicutes</taxon>
        <taxon>Selenomonadales</taxon>
        <taxon>Selenomonadaceae</taxon>
        <taxon>Selenomonas</taxon>
    </lineage>
</organism>
<evidence type="ECO:0000256" key="1">
    <source>
        <dbReference type="SAM" id="Phobius"/>
    </source>
</evidence>
<reference evidence="2 3" key="1">
    <citation type="submission" date="2019-08" db="EMBL/GenBank/DDBJ databases">
        <title>Selenomonas sp. mPRGC5 and Selenomonas sp. mPRGC8 isolated from ruminal fluid of dairy goat (Capra hircus).</title>
        <authorList>
            <person name="Poothong S."/>
            <person name="Nuengjamnong C."/>
            <person name="Tanasupawat S."/>
        </authorList>
    </citation>
    <scope>NUCLEOTIDE SEQUENCE [LARGE SCALE GENOMIC DNA]</scope>
    <source>
        <strain evidence="3">mPRGC5</strain>
    </source>
</reference>
<sequence>MSMIEEVAAMKQEQEAQRGDLVRINNSINELTKALQGTTAAIGNLSDKCDRLMIGLQAVSASSQDSLTKEQVRNIIAEELKDIQQEGANVFASLRDKAAKLCQEFDVAGNVASKKIREAGKPDWLEVAVRTLFIAFWYILITCGIMRWVYGINDIHKELNYLHNRVDVIQYNQTIDGAKFTPWDMKAFYEAWDNQNKHIWEQRNKKAQ</sequence>
<gene>
    <name evidence="2" type="ORF">FZ040_13595</name>
</gene>
<dbReference type="RefSeq" id="WP_149172508.1">
    <property type="nucleotide sequence ID" value="NZ_VTOY01000026.1"/>
</dbReference>
<evidence type="ECO:0000313" key="2">
    <source>
        <dbReference type="EMBL" id="TYZ19266.1"/>
    </source>
</evidence>
<proteinExistence type="predicted"/>